<name>A0A550BSZ7_9AGAR</name>
<evidence type="ECO:0000256" key="1">
    <source>
        <dbReference type="SAM" id="MobiDB-lite"/>
    </source>
</evidence>
<feature type="signal peptide" evidence="2">
    <location>
        <begin position="1"/>
        <end position="25"/>
    </location>
</feature>
<comment type="caution">
    <text evidence="3">The sequence shown here is derived from an EMBL/GenBank/DDBJ whole genome shotgun (WGS) entry which is preliminary data.</text>
</comment>
<evidence type="ECO:0000256" key="2">
    <source>
        <dbReference type="SAM" id="SignalP"/>
    </source>
</evidence>
<feature type="region of interest" description="Disordered" evidence="1">
    <location>
        <begin position="75"/>
        <end position="94"/>
    </location>
</feature>
<protein>
    <recommendedName>
        <fullName evidence="5">Secreted protein</fullName>
    </recommendedName>
</protein>
<sequence>MLLCGAMLRTWACVLVSCYSSYTSSLDFSGSSTSSHVTAACPAAAASVRGTPQGSPRSVHYTCIDNLAMLRDLETDRPRRLRQQAPPRPLYADA</sequence>
<reference evidence="3 4" key="1">
    <citation type="journal article" date="2019" name="New Phytol.">
        <title>Comparative genomics reveals unique wood-decay strategies and fruiting body development in the Schizophyllaceae.</title>
        <authorList>
            <person name="Almasi E."/>
            <person name="Sahu N."/>
            <person name="Krizsan K."/>
            <person name="Balint B."/>
            <person name="Kovacs G.M."/>
            <person name="Kiss B."/>
            <person name="Cseklye J."/>
            <person name="Drula E."/>
            <person name="Henrissat B."/>
            <person name="Nagy I."/>
            <person name="Chovatia M."/>
            <person name="Adam C."/>
            <person name="LaButti K."/>
            <person name="Lipzen A."/>
            <person name="Riley R."/>
            <person name="Grigoriev I.V."/>
            <person name="Nagy L.G."/>
        </authorList>
    </citation>
    <scope>NUCLEOTIDE SEQUENCE [LARGE SCALE GENOMIC DNA]</scope>
    <source>
        <strain evidence="3 4">NL-1724</strain>
    </source>
</reference>
<keyword evidence="2" id="KW-0732">Signal</keyword>
<feature type="chain" id="PRO_5022084634" description="Secreted protein" evidence="2">
    <location>
        <begin position="26"/>
        <end position="94"/>
    </location>
</feature>
<evidence type="ECO:0000313" key="3">
    <source>
        <dbReference type="EMBL" id="TRM55669.1"/>
    </source>
</evidence>
<evidence type="ECO:0000313" key="4">
    <source>
        <dbReference type="Proteomes" id="UP000320762"/>
    </source>
</evidence>
<keyword evidence="4" id="KW-1185">Reference proteome</keyword>
<dbReference type="AlphaFoldDB" id="A0A550BSZ7"/>
<gene>
    <name evidence="3" type="ORF">BD626DRAFT_523585</name>
</gene>
<accession>A0A550BSZ7</accession>
<dbReference type="Proteomes" id="UP000320762">
    <property type="component" value="Unassembled WGS sequence"/>
</dbReference>
<organism evidence="3 4">
    <name type="scientific">Schizophyllum amplum</name>
    <dbReference type="NCBI Taxonomy" id="97359"/>
    <lineage>
        <taxon>Eukaryota</taxon>
        <taxon>Fungi</taxon>
        <taxon>Dikarya</taxon>
        <taxon>Basidiomycota</taxon>
        <taxon>Agaricomycotina</taxon>
        <taxon>Agaricomycetes</taxon>
        <taxon>Agaricomycetidae</taxon>
        <taxon>Agaricales</taxon>
        <taxon>Schizophyllaceae</taxon>
        <taxon>Schizophyllum</taxon>
    </lineage>
</organism>
<evidence type="ECO:0008006" key="5">
    <source>
        <dbReference type="Google" id="ProtNLM"/>
    </source>
</evidence>
<dbReference type="EMBL" id="VDMD01000105">
    <property type="protein sequence ID" value="TRM55669.1"/>
    <property type="molecule type" value="Genomic_DNA"/>
</dbReference>
<proteinExistence type="predicted"/>